<keyword evidence="3" id="KW-1185">Reference proteome</keyword>
<dbReference type="Proteomes" id="UP001175211">
    <property type="component" value="Unassembled WGS sequence"/>
</dbReference>
<protein>
    <recommendedName>
        <fullName evidence="4">F-box domain-containing protein</fullName>
    </recommendedName>
</protein>
<evidence type="ECO:0000313" key="2">
    <source>
        <dbReference type="EMBL" id="KAK0450506.1"/>
    </source>
</evidence>
<evidence type="ECO:0000256" key="1">
    <source>
        <dbReference type="SAM" id="MobiDB-lite"/>
    </source>
</evidence>
<organism evidence="2 3">
    <name type="scientific">Armillaria tabescens</name>
    <name type="common">Ringless honey mushroom</name>
    <name type="synonym">Agaricus tabescens</name>
    <dbReference type="NCBI Taxonomy" id="1929756"/>
    <lineage>
        <taxon>Eukaryota</taxon>
        <taxon>Fungi</taxon>
        <taxon>Dikarya</taxon>
        <taxon>Basidiomycota</taxon>
        <taxon>Agaricomycotina</taxon>
        <taxon>Agaricomycetes</taxon>
        <taxon>Agaricomycetidae</taxon>
        <taxon>Agaricales</taxon>
        <taxon>Marasmiineae</taxon>
        <taxon>Physalacriaceae</taxon>
        <taxon>Desarmillaria</taxon>
    </lineage>
</organism>
<dbReference type="AlphaFoldDB" id="A0AA39JZA0"/>
<comment type="caution">
    <text evidence="2">The sequence shown here is derived from an EMBL/GenBank/DDBJ whole genome shotgun (WGS) entry which is preliminary data.</text>
</comment>
<reference evidence="2" key="1">
    <citation type="submission" date="2023-06" db="EMBL/GenBank/DDBJ databases">
        <authorList>
            <consortium name="Lawrence Berkeley National Laboratory"/>
            <person name="Ahrendt S."/>
            <person name="Sahu N."/>
            <person name="Indic B."/>
            <person name="Wong-Bajracharya J."/>
            <person name="Merenyi Z."/>
            <person name="Ke H.-M."/>
            <person name="Monk M."/>
            <person name="Kocsube S."/>
            <person name="Drula E."/>
            <person name="Lipzen A."/>
            <person name="Balint B."/>
            <person name="Henrissat B."/>
            <person name="Andreopoulos B."/>
            <person name="Martin F.M."/>
            <person name="Harder C.B."/>
            <person name="Rigling D."/>
            <person name="Ford K.L."/>
            <person name="Foster G.D."/>
            <person name="Pangilinan J."/>
            <person name="Papanicolaou A."/>
            <person name="Barry K."/>
            <person name="LaButti K."/>
            <person name="Viragh M."/>
            <person name="Koriabine M."/>
            <person name="Yan M."/>
            <person name="Riley R."/>
            <person name="Champramary S."/>
            <person name="Plett K.L."/>
            <person name="Tsai I.J."/>
            <person name="Slot J."/>
            <person name="Sipos G."/>
            <person name="Plett J."/>
            <person name="Nagy L.G."/>
            <person name="Grigoriev I.V."/>
        </authorList>
    </citation>
    <scope>NUCLEOTIDE SEQUENCE</scope>
    <source>
        <strain evidence="2">CCBAS 213</strain>
    </source>
</reference>
<feature type="region of interest" description="Disordered" evidence="1">
    <location>
        <begin position="1"/>
        <end position="41"/>
    </location>
</feature>
<gene>
    <name evidence="2" type="ORF">EV420DRAFT_737463</name>
</gene>
<accession>A0AA39JZA0</accession>
<feature type="compositionally biased region" description="Low complexity" evidence="1">
    <location>
        <begin position="7"/>
        <end position="17"/>
    </location>
</feature>
<dbReference type="RefSeq" id="XP_060327377.1">
    <property type="nucleotide sequence ID" value="XM_060483261.1"/>
</dbReference>
<evidence type="ECO:0000313" key="3">
    <source>
        <dbReference type="Proteomes" id="UP001175211"/>
    </source>
</evidence>
<dbReference type="Gene3D" id="1.20.1280.50">
    <property type="match status" value="1"/>
</dbReference>
<name>A0AA39JZA0_ARMTA</name>
<evidence type="ECO:0008006" key="4">
    <source>
        <dbReference type="Google" id="ProtNLM"/>
    </source>
</evidence>
<sequence>MGPTYVSASDSRSSTSSKRGVLTPNQFLPLTHHHPSEVDSKMPASSHCPQCGYNRPDLSFHCGILVPPRMEELLKSNEPPLQAEHVHLDSTICESHGFLARLQQRITETRVALEGLLDEERRVEHMIESCKTIVHPIRRIPEDIIHEIFLACLNTEREGMDSLRRKFTRLVLSQVCRDWRRTSLSTPRLWSSITVDFDIYHNELACQYLLQMCLFRSATHDITLSIHSGGDISESHLLPVLLLCASRWTDLSLSIPYSSIHIFSAARGTFHRLSRLSLEVTRGHVKVPAAAVKPVFDAFEYAPLLREFFTKNLCQAVKQINLPWSQLTGYTGDDYGSVYIDILRLAPNMESVSLQCDFSGPDFTHPPSLSHRRLRILHVHEANESDTGVISEGGIIRFLSCIEFPMLESLRMTYGNASIQIPSSLQGLTAGSLRSLRIDAQLVLSAEAQANLFSLLKTTSCLSSLLIPCPLMPEGSECDGILFGLNGNINPGVVPSLTSLTIQFLNEKPHLDPSFIDMVHSRRYPASNCTALQCLRLSAPFAMESLDPDVVGRWKDICDDGLVVYGVE</sequence>
<proteinExistence type="predicted"/>
<dbReference type="EMBL" id="JAUEPS010000035">
    <property type="protein sequence ID" value="KAK0450506.1"/>
    <property type="molecule type" value="Genomic_DNA"/>
</dbReference>
<dbReference type="GeneID" id="85366809"/>